<evidence type="ECO:0000313" key="4">
    <source>
        <dbReference type="Proteomes" id="UP001370758"/>
    </source>
</evidence>
<sequence>MSRGKDLNTGTTAPADSPCWKEGKDIFLKSLQESSKPPTKLAIDSFLKDNWDLSRTIANCESLQAKADGEYNKKKGGRFVRKLLDGLMMVKSIADPFLEFAPETVSIAWCAISGLITIAATDVENCGVISDACNNIVSIILTCRIYESRYNQNVEKIGDREVESKIMQGIPSIVSLIFDFSWYIMNHLGENRIKRTFKEAFSPKLKDKVQAIDDEYRKVRGIANDAFQERVMDSVEDIRQGMQRDKEEMQGILFPALQDISDKLNEIHAVKGTLDLLKLRQDLKKRKKTLRPNEVHTQIFRSIFDPVAHHSEILCQWLFTDNHYLSWEQALPQKGAAEDSETKEPAIGPKIFYIRGKPGFGKSVAMSCVLQRLTKNTRSPVCYFFFRQGDDATQVTLRALEGLAAQIVDEKWAKSEVELAQLIALFSDVEDAQELGDESGASRPAMDPSALVKLLGKAIEILNGPVYFLLDALDECVDYESQKLIQNMLNLVKIPNTATKLIFSSRIGMGFEKLLEVPSSANEDALDCIANETTVIMTIT</sequence>
<dbReference type="Gene3D" id="3.40.50.300">
    <property type="entry name" value="P-loop containing nucleotide triphosphate hydrolases"/>
    <property type="match status" value="1"/>
</dbReference>
<accession>A0AAV9WEQ6</accession>
<dbReference type="AlphaFoldDB" id="A0AAV9WEQ6"/>
<protein>
    <recommendedName>
        <fullName evidence="2">Nephrocystin 3-like N-terminal domain-containing protein</fullName>
    </recommendedName>
</protein>
<dbReference type="Pfam" id="PF24883">
    <property type="entry name" value="NPHP3_N"/>
    <property type="match status" value="1"/>
</dbReference>
<dbReference type="PANTHER" id="PTHR10039">
    <property type="entry name" value="AMELOGENIN"/>
    <property type="match status" value="1"/>
</dbReference>
<evidence type="ECO:0000313" key="3">
    <source>
        <dbReference type="EMBL" id="KAK6506737.1"/>
    </source>
</evidence>
<dbReference type="SUPFAM" id="SSF52540">
    <property type="entry name" value="P-loop containing nucleoside triphosphate hydrolases"/>
    <property type="match status" value="1"/>
</dbReference>
<gene>
    <name evidence="3" type="ORF">TWF481_005196</name>
</gene>
<evidence type="ECO:0000256" key="1">
    <source>
        <dbReference type="ARBA" id="ARBA00022737"/>
    </source>
</evidence>
<dbReference type="SUPFAM" id="SSF58113">
    <property type="entry name" value="Apolipoprotein A-I"/>
    <property type="match status" value="1"/>
</dbReference>
<dbReference type="EMBL" id="JAVHJL010000003">
    <property type="protein sequence ID" value="KAK6506737.1"/>
    <property type="molecule type" value="Genomic_DNA"/>
</dbReference>
<reference evidence="3 4" key="1">
    <citation type="submission" date="2023-08" db="EMBL/GenBank/DDBJ databases">
        <authorList>
            <person name="Palmer J.M."/>
        </authorList>
    </citation>
    <scope>NUCLEOTIDE SEQUENCE [LARGE SCALE GENOMIC DNA]</scope>
    <source>
        <strain evidence="3 4">TWF481</strain>
    </source>
</reference>
<organism evidence="3 4">
    <name type="scientific">Arthrobotrys musiformis</name>
    <dbReference type="NCBI Taxonomy" id="47236"/>
    <lineage>
        <taxon>Eukaryota</taxon>
        <taxon>Fungi</taxon>
        <taxon>Dikarya</taxon>
        <taxon>Ascomycota</taxon>
        <taxon>Pezizomycotina</taxon>
        <taxon>Orbiliomycetes</taxon>
        <taxon>Orbiliales</taxon>
        <taxon>Orbiliaceae</taxon>
        <taxon>Arthrobotrys</taxon>
    </lineage>
</organism>
<evidence type="ECO:0000259" key="2">
    <source>
        <dbReference type="Pfam" id="PF24883"/>
    </source>
</evidence>
<keyword evidence="4" id="KW-1185">Reference proteome</keyword>
<comment type="caution">
    <text evidence="3">The sequence shown here is derived from an EMBL/GenBank/DDBJ whole genome shotgun (WGS) entry which is preliminary data.</text>
</comment>
<dbReference type="PANTHER" id="PTHR10039:SF14">
    <property type="entry name" value="NACHT DOMAIN-CONTAINING PROTEIN"/>
    <property type="match status" value="1"/>
</dbReference>
<proteinExistence type="predicted"/>
<dbReference type="Proteomes" id="UP001370758">
    <property type="component" value="Unassembled WGS sequence"/>
</dbReference>
<name>A0AAV9WEQ6_9PEZI</name>
<keyword evidence="1" id="KW-0677">Repeat</keyword>
<dbReference type="InterPro" id="IPR027417">
    <property type="entry name" value="P-loop_NTPase"/>
</dbReference>
<feature type="domain" description="Nephrocystin 3-like N-terminal" evidence="2">
    <location>
        <begin position="315"/>
        <end position="506"/>
    </location>
</feature>
<dbReference type="InterPro" id="IPR056884">
    <property type="entry name" value="NPHP3-like_N"/>
</dbReference>